<evidence type="ECO:0000256" key="10">
    <source>
        <dbReference type="ARBA" id="ARBA00022801"/>
    </source>
</evidence>
<dbReference type="Gene3D" id="3.40.50.300">
    <property type="entry name" value="P-loop containing nucleotide triphosphate hydrolases"/>
    <property type="match status" value="1"/>
</dbReference>
<sequence>MAADEGQRFCDLLATGNQLYRKREVEKAAETFTAALSLKANEKNGLVCRSRCYLLMGQFENALSDAEASLKCNKTFSEGLYQKAEALYHMGELEFALVFYHRGQKLRPQLQEFRMGIQKAQDGIVTCIKTGKGRCPGSTSGARACVRSGLALSLHPERDAWSAAPQTPTAPVHGGVEKETELDMDTERSCEVLDASPQQEEVVMEKEAVSKLEAPEESTEPEKPPAAAEETEQLAVNGHGTEVLNLKQTEELIVTEPVTLSEQKANGDSSPKDASDPESVPVVEASPEPDESSGKISDPVAALDAEPENVEPEQETVPENDPELVPVQATLAESVPVPEPAELTKSEPEVELEEQTLPEPVALPEPVDAPPAAEEQNLPEQVETKAELKAMDAEAQMAEEGKAENNAVAEPLNEVQEERPVVTEKAVEMVSVTEVASEKPTLKEEDSAVVGNEKSAEDKKEAEPEKPAEDKKEAEPEKPAEDKKEAEPEKPAEDKKEAEPEKSESSPLKEVAVVAAAAAEVVASEQNKSELVKEEDPVPASGSLSFALLEQEPTKDALRTSRTLIVLRGLPGSGKSFLARAIADAYKGHCSVICADDHGVKPENTESYAEGYKALDEAVVSCCSAGTSSSVLIVVDDTNHSQDRLARMGEIAEEHHLVAIFLEPQTAWSCDLAQLTTKSSRGLEEAQLDAMKGPLEEMSIPLFFGFFLLSSIQDKIRCTSMDFLKTLDTLEPFKTHMTDFTGKPDKEVDLEQYFKATGTLHCTTKYCNYGKAEGAKEYAQKQAVKDLYGSTFELALGALFVTPRTVGARVSLTEEQLLLWPDDAEKEAESSVPAAASLPLGSRAHITLGCAEGVEPVQTGLDLLDILALQQEGQKAELVVEMELGSLTYYGEGRWLLLLREPICALACFSSYYKRKELESPKKEAEKKKKQKCTIL</sequence>
<evidence type="ECO:0000256" key="15">
    <source>
        <dbReference type="ARBA" id="ARBA00045937"/>
    </source>
</evidence>
<reference evidence="18" key="1">
    <citation type="submission" date="2020-03" db="EMBL/GenBank/DDBJ databases">
        <authorList>
            <person name="Weist P."/>
        </authorList>
    </citation>
    <scope>NUCLEOTIDE SEQUENCE</scope>
</reference>
<comment type="function">
    <text evidence="15">Catalyzes the formation of 2'-nucleotide products from 2',3'-cyclic substrates. May participate in RNA metabolism in the myelinating cell, CNP is the third most abundant protein in central nervous system myelin.</text>
</comment>
<evidence type="ECO:0000256" key="1">
    <source>
        <dbReference type="ARBA" id="ARBA00000610"/>
    </source>
</evidence>
<feature type="compositionally biased region" description="Basic and acidic residues" evidence="16">
    <location>
        <begin position="203"/>
        <end position="214"/>
    </location>
</feature>
<comment type="subunit">
    <text evidence="5">Exists as monomers and homodimers.</text>
</comment>
<evidence type="ECO:0000256" key="4">
    <source>
        <dbReference type="ARBA" id="ARBA00008662"/>
    </source>
</evidence>
<dbReference type="SMART" id="SM00028">
    <property type="entry name" value="TPR"/>
    <property type="match status" value="3"/>
</dbReference>
<evidence type="ECO:0000313" key="19">
    <source>
        <dbReference type="Proteomes" id="UP001153269"/>
    </source>
</evidence>
<dbReference type="GO" id="GO:0009214">
    <property type="term" value="P:cyclic nucleotide catabolic process"/>
    <property type="evidence" value="ECO:0007669"/>
    <property type="project" value="InterPro"/>
</dbReference>
<organism evidence="18 19">
    <name type="scientific">Pleuronectes platessa</name>
    <name type="common">European plaice</name>
    <dbReference type="NCBI Taxonomy" id="8262"/>
    <lineage>
        <taxon>Eukaryota</taxon>
        <taxon>Metazoa</taxon>
        <taxon>Chordata</taxon>
        <taxon>Craniata</taxon>
        <taxon>Vertebrata</taxon>
        <taxon>Euteleostomi</taxon>
        <taxon>Actinopterygii</taxon>
        <taxon>Neopterygii</taxon>
        <taxon>Teleostei</taxon>
        <taxon>Neoteleostei</taxon>
        <taxon>Acanthomorphata</taxon>
        <taxon>Carangaria</taxon>
        <taxon>Pleuronectiformes</taxon>
        <taxon>Pleuronectoidei</taxon>
        <taxon>Pleuronectidae</taxon>
        <taxon>Pleuronectes</taxon>
    </lineage>
</organism>
<dbReference type="SUPFAM" id="SSF48452">
    <property type="entry name" value="TPR-like"/>
    <property type="match status" value="1"/>
</dbReference>
<feature type="compositionally biased region" description="Acidic residues" evidence="16">
    <location>
        <begin position="305"/>
        <end position="322"/>
    </location>
</feature>
<feature type="compositionally biased region" description="Basic and acidic residues" evidence="16">
    <location>
        <begin position="436"/>
        <end position="446"/>
    </location>
</feature>
<dbReference type="InterPro" id="IPR009097">
    <property type="entry name" value="Cyclic_Pdiesterase"/>
</dbReference>
<dbReference type="SUPFAM" id="SSF52540">
    <property type="entry name" value="P-loop containing nucleoside triphosphate hydrolases"/>
    <property type="match status" value="1"/>
</dbReference>
<feature type="region of interest" description="Disordered" evidence="16">
    <location>
        <begin position="194"/>
        <end position="231"/>
    </location>
</feature>
<dbReference type="InterPro" id="IPR019734">
    <property type="entry name" value="TPR_rpt"/>
</dbReference>
<keyword evidence="10" id="KW-0378">Hydrolase</keyword>
<dbReference type="InterPro" id="IPR047325">
    <property type="entry name" value="CNPase_cat"/>
</dbReference>
<dbReference type="EC" id="3.1.4.37" evidence="6"/>
<evidence type="ECO:0000256" key="16">
    <source>
        <dbReference type="SAM" id="MobiDB-lite"/>
    </source>
</evidence>
<evidence type="ECO:0000256" key="12">
    <source>
        <dbReference type="ARBA" id="ARBA00023136"/>
    </source>
</evidence>
<gene>
    <name evidence="18" type="ORF">PLEPLA_LOCUS19455</name>
</gene>
<feature type="region of interest" description="Disordered" evidence="16">
    <location>
        <begin position="247"/>
        <end position="381"/>
    </location>
</feature>
<evidence type="ECO:0000313" key="18">
    <source>
        <dbReference type="EMBL" id="CAB1431399.1"/>
    </source>
</evidence>
<dbReference type="EMBL" id="CADEAL010001335">
    <property type="protein sequence ID" value="CAB1431399.1"/>
    <property type="molecule type" value="Genomic_DNA"/>
</dbReference>
<evidence type="ECO:0000259" key="17">
    <source>
        <dbReference type="Pfam" id="PF05881"/>
    </source>
</evidence>
<keyword evidence="8" id="KW-0488">Methylation</keyword>
<comment type="similarity">
    <text evidence="4">Belongs to the 2H phosphoesterase superfamily. CNPase family.</text>
</comment>
<proteinExistence type="inferred from homology"/>
<dbReference type="GO" id="GO:0016020">
    <property type="term" value="C:membrane"/>
    <property type="evidence" value="ECO:0007669"/>
    <property type="project" value="UniProtKB-SubCell"/>
</dbReference>
<dbReference type="PANTHER" id="PTHR10156:SF0">
    <property type="entry name" value="2',3'-CYCLIC-NUCLEOTIDE 3'-PHOSPHODIESTERASE"/>
    <property type="match status" value="1"/>
</dbReference>
<dbReference type="AlphaFoldDB" id="A0A9N7UJH9"/>
<comment type="caution">
    <text evidence="18">The sequence shown here is derived from an EMBL/GenBank/DDBJ whole genome shotgun (WGS) entry which is preliminary data.</text>
</comment>
<dbReference type="Gene3D" id="3.90.1740.10">
    <property type="entry name" value="2',3'-cyclic nucleotide 3'-phosphodiesterase superfamily"/>
    <property type="match status" value="1"/>
</dbReference>
<evidence type="ECO:0000256" key="11">
    <source>
        <dbReference type="ARBA" id="ARBA00022884"/>
    </source>
</evidence>
<keyword evidence="13" id="KW-0449">Lipoprotein</keyword>
<feature type="domain" description="Cyclic nucleotide phosphodiesterase catalytic" evidence="17">
    <location>
        <begin position="700"/>
        <end position="935"/>
    </location>
</feature>
<dbReference type="InterPro" id="IPR027417">
    <property type="entry name" value="P-loop_NTPase"/>
</dbReference>
<dbReference type="Gene3D" id="1.25.40.10">
    <property type="entry name" value="Tetratricopeptide repeat domain"/>
    <property type="match status" value="1"/>
</dbReference>
<keyword evidence="9" id="KW-0597">Phosphoprotein</keyword>
<feature type="compositionally biased region" description="Polar residues" evidence="16">
    <location>
        <begin position="258"/>
        <end position="269"/>
    </location>
</feature>
<feature type="compositionally biased region" description="Basic and acidic residues" evidence="16">
    <location>
        <begin position="454"/>
        <end position="504"/>
    </location>
</feature>
<dbReference type="InterPro" id="IPR008431">
    <property type="entry name" value="CNPase"/>
</dbReference>
<dbReference type="Pfam" id="PF13671">
    <property type="entry name" value="AAA_33"/>
    <property type="match status" value="1"/>
</dbReference>
<evidence type="ECO:0000256" key="9">
    <source>
        <dbReference type="ARBA" id="ARBA00022553"/>
    </source>
</evidence>
<evidence type="ECO:0000256" key="14">
    <source>
        <dbReference type="ARBA" id="ARBA00023289"/>
    </source>
</evidence>
<keyword evidence="11" id="KW-0694">RNA-binding</keyword>
<keyword evidence="19" id="KW-1185">Reference proteome</keyword>
<dbReference type="InterPro" id="IPR011990">
    <property type="entry name" value="TPR-like_helical_dom_sf"/>
</dbReference>
<evidence type="ECO:0000256" key="2">
    <source>
        <dbReference type="ARBA" id="ARBA00004223"/>
    </source>
</evidence>
<feature type="region of interest" description="Disordered" evidence="16">
    <location>
        <begin position="394"/>
        <end position="509"/>
    </location>
</feature>
<comment type="catalytic activity">
    <reaction evidence="1">
        <text>a nucleoside 2',3'-cyclic phosphate + H2O = a nucleoside 2'-phosphate + H(+)</text>
        <dbReference type="Rhea" id="RHEA:14489"/>
        <dbReference type="ChEBI" id="CHEBI:15377"/>
        <dbReference type="ChEBI" id="CHEBI:15378"/>
        <dbReference type="ChEBI" id="CHEBI:66954"/>
        <dbReference type="ChEBI" id="CHEBI:78552"/>
        <dbReference type="EC" id="3.1.4.37"/>
    </reaction>
</comment>
<protein>
    <recommendedName>
        <fullName evidence="7">2',3'-cyclic-nucleotide 3'-phosphodiesterase</fullName>
        <ecNumber evidence="6">3.1.4.37</ecNumber>
    </recommendedName>
</protein>
<dbReference type="Proteomes" id="UP001153269">
    <property type="component" value="Unassembled WGS sequence"/>
</dbReference>
<evidence type="ECO:0000256" key="6">
    <source>
        <dbReference type="ARBA" id="ARBA00012317"/>
    </source>
</evidence>
<evidence type="ECO:0000256" key="7">
    <source>
        <dbReference type="ARBA" id="ARBA00014478"/>
    </source>
</evidence>
<keyword evidence="14" id="KW-0636">Prenylation</keyword>
<name>A0A9N7UJH9_PLEPL</name>
<comment type="subcellular location">
    <subcellularLocation>
        <location evidence="2">Melanosome</location>
    </subcellularLocation>
    <subcellularLocation>
        <location evidence="3">Membrane</location>
        <topology evidence="3">Lipid-anchor</topology>
    </subcellularLocation>
</comment>
<dbReference type="PANTHER" id="PTHR10156">
    <property type="entry name" value="2',3'-CYCLIC-NUCLEOTIDE 3'-PHOSPHODIESTERASE"/>
    <property type="match status" value="1"/>
</dbReference>
<dbReference type="GO" id="GO:0003723">
    <property type="term" value="F:RNA binding"/>
    <property type="evidence" value="ECO:0007669"/>
    <property type="project" value="UniProtKB-KW"/>
</dbReference>
<keyword evidence="12" id="KW-0472">Membrane</keyword>
<feature type="compositionally biased region" description="Basic and acidic residues" evidence="16">
    <location>
        <begin position="416"/>
        <end position="427"/>
    </location>
</feature>
<dbReference type="GO" id="GO:0042470">
    <property type="term" value="C:melanosome"/>
    <property type="evidence" value="ECO:0007669"/>
    <property type="project" value="UniProtKB-SubCell"/>
</dbReference>
<evidence type="ECO:0000256" key="3">
    <source>
        <dbReference type="ARBA" id="ARBA00004635"/>
    </source>
</evidence>
<evidence type="ECO:0000256" key="8">
    <source>
        <dbReference type="ARBA" id="ARBA00022481"/>
    </source>
</evidence>
<evidence type="ECO:0000256" key="5">
    <source>
        <dbReference type="ARBA" id="ARBA00011781"/>
    </source>
</evidence>
<dbReference type="SUPFAM" id="SSF55144">
    <property type="entry name" value="LigT-like"/>
    <property type="match status" value="1"/>
</dbReference>
<dbReference type="Pfam" id="PF05881">
    <property type="entry name" value="CNPase"/>
    <property type="match status" value="1"/>
</dbReference>
<accession>A0A9N7UJH9</accession>
<dbReference type="GO" id="GO:0004113">
    <property type="term" value="F:2',3'-cyclic-nucleotide 3'-phosphodiesterase activity"/>
    <property type="evidence" value="ECO:0007669"/>
    <property type="project" value="UniProtKB-EC"/>
</dbReference>
<evidence type="ECO:0000256" key="13">
    <source>
        <dbReference type="ARBA" id="ARBA00023288"/>
    </source>
</evidence>